<dbReference type="FunFam" id="1.10.10.60:FF:000355">
    <property type="entry name" value="Transcription factor MYB124"/>
    <property type="match status" value="1"/>
</dbReference>
<evidence type="ECO:0000259" key="6">
    <source>
        <dbReference type="PROSITE" id="PS50090"/>
    </source>
</evidence>
<dbReference type="GO" id="GO:0050891">
    <property type="term" value="P:multicellular organismal-level water homeostasis"/>
    <property type="evidence" value="ECO:0007669"/>
    <property type="project" value="UniProtKB-ARBA"/>
</dbReference>
<feature type="compositionally biased region" description="Low complexity" evidence="5">
    <location>
        <begin position="239"/>
        <end position="257"/>
    </location>
</feature>
<proteinExistence type="predicted"/>
<organism evidence="8 9">
    <name type="scientific">Microdochium bolleyi</name>
    <dbReference type="NCBI Taxonomy" id="196109"/>
    <lineage>
        <taxon>Eukaryota</taxon>
        <taxon>Fungi</taxon>
        <taxon>Dikarya</taxon>
        <taxon>Ascomycota</taxon>
        <taxon>Pezizomycotina</taxon>
        <taxon>Sordariomycetes</taxon>
        <taxon>Xylariomycetidae</taxon>
        <taxon>Xylariales</taxon>
        <taxon>Microdochiaceae</taxon>
        <taxon>Microdochium</taxon>
    </lineage>
</organism>
<dbReference type="PROSITE" id="PS51294">
    <property type="entry name" value="HTH_MYB"/>
    <property type="match status" value="2"/>
</dbReference>
<dbReference type="GO" id="GO:0000278">
    <property type="term" value="P:mitotic cell cycle"/>
    <property type="evidence" value="ECO:0007669"/>
    <property type="project" value="TreeGrafter"/>
</dbReference>
<name>A0A136J6M1_9PEZI</name>
<evidence type="ECO:0000256" key="2">
    <source>
        <dbReference type="ARBA" id="ARBA00022737"/>
    </source>
</evidence>
<evidence type="ECO:0000256" key="5">
    <source>
        <dbReference type="SAM" id="MobiDB-lite"/>
    </source>
</evidence>
<dbReference type="InterPro" id="IPR009057">
    <property type="entry name" value="Homeodomain-like_sf"/>
</dbReference>
<dbReference type="InterPro" id="IPR001005">
    <property type="entry name" value="SANT/Myb"/>
</dbReference>
<dbReference type="EMBL" id="KQ964248">
    <property type="protein sequence ID" value="KXJ92802.1"/>
    <property type="molecule type" value="Genomic_DNA"/>
</dbReference>
<feature type="region of interest" description="Disordered" evidence="5">
    <location>
        <begin position="180"/>
        <end position="206"/>
    </location>
</feature>
<dbReference type="PANTHER" id="PTHR45614:SF25">
    <property type="entry name" value="MYB PROTEIN"/>
    <property type="match status" value="1"/>
</dbReference>
<feature type="domain" description="Myb-like" evidence="6">
    <location>
        <begin position="1"/>
        <end position="52"/>
    </location>
</feature>
<accession>A0A136J6M1</accession>
<dbReference type="GO" id="GO:0045944">
    <property type="term" value="P:positive regulation of transcription by RNA polymerase II"/>
    <property type="evidence" value="ECO:0007669"/>
    <property type="project" value="TreeGrafter"/>
</dbReference>
<evidence type="ECO:0000313" key="8">
    <source>
        <dbReference type="EMBL" id="KXJ92802.1"/>
    </source>
</evidence>
<dbReference type="GO" id="GO:1902806">
    <property type="term" value="P:regulation of cell cycle G1/S phase transition"/>
    <property type="evidence" value="ECO:0007669"/>
    <property type="project" value="UniProtKB-ARBA"/>
</dbReference>
<keyword evidence="8" id="KW-0371">Homeobox</keyword>
<comment type="subcellular location">
    <subcellularLocation>
        <location evidence="1">Nucleus</location>
    </subcellularLocation>
</comment>
<dbReference type="SMART" id="SM00717">
    <property type="entry name" value="SANT"/>
    <property type="match status" value="2"/>
</dbReference>
<dbReference type="Proteomes" id="UP000070501">
    <property type="component" value="Unassembled WGS sequence"/>
</dbReference>
<dbReference type="GO" id="GO:0005634">
    <property type="term" value="C:nucleus"/>
    <property type="evidence" value="ECO:0007669"/>
    <property type="project" value="UniProtKB-SubCell"/>
</dbReference>
<dbReference type="AlphaFoldDB" id="A0A136J6M1"/>
<evidence type="ECO:0000256" key="4">
    <source>
        <dbReference type="ARBA" id="ARBA00023242"/>
    </source>
</evidence>
<evidence type="ECO:0000313" key="9">
    <source>
        <dbReference type="Proteomes" id="UP000070501"/>
    </source>
</evidence>
<dbReference type="Gene3D" id="1.10.10.60">
    <property type="entry name" value="Homeodomain-like"/>
    <property type="match status" value="2"/>
</dbReference>
<dbReference type="GO" id="GO:1901002">
    <property type="term" value="P:positive regulation of response to salt stress"/>
    <property type="evidence" value="ECO:0007669"/>
    <property type="project" value="UniProtKB-ARBA"/>
</dbReference>
<protein>
    <submittedName>
        <fullName evidence="8">Homeodomain-like protein</fullName>
    </submittedName>
</protein>
<feature type="domain" description="HTH myb-type" evidence="7">
    <location>
        <begin position="1"/>
        <end position="56"/>
    </location>
</feature>
<feature type="compositionally biased region" description="Polar residues" evidence="5">
    <location>
        <begin position="280"/>
        <end position="291"/>
    </location>
</feature>
<dbReference type="PROSITE" id="PS50090">
    <property type="entry name" value="MYB_LIKE"/>
    <property type="match status" value="2"/>
</dbReference>
<dbReference type="GO" id="GO:0000978">
    <property type="term" value="F:RNA polymerase II cis-regulatory region sequence-specific DNA binding"/>
    <property type="evidence" value="ECO:0007669"/>
    <property type="project" value="TreeGrafter"/>
</dbReference>
<dbReference type="CDD" id="cd00167">
    <property type="entry name" value="SANT"/>
    <property type="match status" value="2"/>
</dbReference>
<feature type="domain" description="HTH myb-type" evidence="7">
    <location>
        <begin position="57"/>
        <end position="107"/>
    </location>
</feature>
<gene>
    <name evidence="8" type="ORF">Micbo1qcDRAFT_160623</name>
</gene>
<dbReference type="InParanoid" id="A0A136J6M1"/>
<keyword evidence="4" id="KW-0539">Nucleus</keyword>
<keyword evidence="2" id="KW-0677">Repeat</keyword>
<dbReference type="InterPro" id="IPR017930">
    <property type="entry name" value="Myb_dom"/>
</dbReference>
<reference evidence="9" key="1">
    <citation type="submission" date="2016-02" db="EMBL/GenBank/DDBJ databases">
        <title>Draft genome sequence of Microdochium bolleyi, a fungal endophyte of beachgrass.</title>
        <authorList>
            <consortium name="DOE Joint Genome Institute"/>
            <person name="David A.S."/>
            <person name="May G."/>
            <person name="Haridas S."/>
            <person name="Lim J."/>
            <person name="Wang M."/>
            <person name="Labutti K."/>
            <person name="Lipzen A."/>
            <person name="Barry K."/>
            <person name="Grigoriev I.V."/>
        </authorList>
    </citation>
    <scope>NUCLEOTIDE SEQUENCE [LARGE SCALE GENOMIC DNA]</scope>
    <source>
        <strain evidence="9">J235TASD1</strain>
    </source>
</reference>
<feature type="region of interest" description="Disordered" evidence="5">
    <location>
        <begin position="239"/>
        <end position="312"/>
    </location>
</feature>
<dbReference type="GO" id="GO:1902584">
    <property type="term" value="P:positive regulation of response to water deprivation"/>
    <property type="evidence" value="ECO:0007669"/>
    <property type="project" value="UniProtKB-ARBA"/>
</dbReference>
<dbReference type="SUPFAM" id="SSF46689">
    <property type="entry name" value="Homeodomain-like"/>
    <property type="match status" value="1"/>
</dbReference>
<dbReference type="GO" id="GO:0033993">
    <property type="term" value="P:response to lipid"/>
    <property type="evidence" value="ECO:0007669"/>
    <property type="project" value="UniProtKB-ARBA"/>
</dbReference>
<sequence length="312" mass="35097">MSSQRRGPWSQKEDNLLMHLVSMSGPLNWVRISQELTSRTPKQCRERYHQNLKPSLNHEPITAQEGALIESLVEQMGKRWAEIARKLHNRSDNAVKNWWNGSMNRRKRIVGQQRRRNDSYDGHHGAIGAMGYSRAAPPPPLRLSTYSQQPYHQQAQYPHHHHHHHFQHAEPAYAPQYTHPAWSRHQGMPSPSAVSPGGESADGVPSLVSDAGSIYATSPRPSVIVETPIELAPLRMGESASPITPSFSSSPRFSSIGGRDEQLRLPPIKPHTELRPQLLTAPSSPVYSQRATPVEEWSAERDARMKMSNLLS</sequence>
<dbReference type="GO" id="GO:0032875">
    <property type="term" value="P:regulation of DNA endoreduplication"/>
    <property type="evidence" value="ECO:0007669"/>
    <property type="project" value="UniProtKB-ARBA"/>
</dbReference>
<evidence type="ECO:0000259" key="7">
    <source>
        <dbReference type="PROSITE" id="PS51294"/>
    </source>
</evidence>
<keyword evidence="9" id="KW-1185">Reference proteome</keyword>
<dbReference type="InterPro" id="IPR050560">
    <property type="entry name" value="MYB_TF"/>
</dbReference>
<evidence type="ECO:0000256" key="1">
    <source>
        <dbReference type="ARBA" id="ARBA00004123"/>
    </source>
</evidence>
<evidence type="ECO:0000256" key="3">
    <source>
        <dbReference type="ARBA" id="ARBA00023125"/>
    </source>
</evidence>
<keyword evidence="3 8" id="KW-0238">DNA-binding</keyword>
<dbReference type="GO" id="GO:0000981">
    <property type="term" value="F:DNA-binding transcription factor activity, RNA polymerase II-specific"/>
    <property type="evidence" value="ECO:0007669"/>
    <property type="project" value="TreeGrafter"/>
</dbReference>
<dbReference type="Pfam" id="PF00249">
    <property type="entry name" value="Myb_DNA-binding"/>
    <property type="match status" value="2"/>
</dbReference>
<dbReference type="STRING" id="196109.A0A136J6M1"/>
<dbReference type="PANTHER" id="PTHR45614">
    <property type="entry name" value="MYB PROTEIN-RELATED"/>
    <property type="match status" value="1"/>
</dbReference>
<dbReference type="GO" id="GO:2000037">
    <property type="term" value="P:regulation of stomatal complex patterning"/>
    <property type="evidence" value="ECO:0007669"/>
    <property type="project" value="UniProtKB-ARBA"/>
</dbReference>
<feature type="domain" description="Myb-like" evidence="6">
    <location>
        <begin position="53"/>
        <end position="103"/>
    </location>
</feature>
<dbReference type="OrthoDB" id="2143914at2759"/>